<dbReference type="InterPro" id="IPR031482">
    <property type="entry name" value="CBP_BcsN"/>
</dbReference>
<evidence type="ECO:0008006" key="4">
    <source>
        <dbReference type="Google" id="ProtNLM"/>
    </source>
</evidence>
<organism evidence="2 3">
    <name type="scientific">Ancylobacter novellus</name>
    <name type="common">Thiobacillus novellus</name>
    <dbReference type="NCBI Taxonomy" id="921"/>
    <lineage>
        <taxon>Bacteria</taxon>
        <taxon>Pseudomonadati</taxon>
        <taxon>Pseudomonadota</taxon>
        <taxon>Alphaproteobacteria</taxon>
        <taxon>Hyphomicrobiales</taxon>
        <taxon>Xanthobacteraceae</taxon>
        <taxon>Ancylobacter</taxon>
    </lineage>
</organism>
<dbReference type="AlphaFoldDB" id="A0A2W5R3L5"/>
<accession>A0A2W5R3L5</accession>
<comment type="caution">
    <text evidence="2">The sequence shown here is derived from an EMBL/GenBank/DDBJ whole genome shotgun (WGS) entry which is preliminary data.</text>
</comment>
<feature type="region of interest" description="Disordered" evidence="1">
    <location>
        <begin position="250"/>
        <end position="395"/>
    </location>
</feature>
<dbReference type="EMBL" id="QFQD01000012">
    <property type="protein sequence ID" value="PZQ84216.1"/>
    <property type="molecule type" value="Genomic_DNA"/>
</dbReference>
<sequence length="395" mass="42109">MNGRKARVPLLGCLAVSVAFLTAGCAPLFWRGNPQVATATVQVPVSEALILPEPGAAPQVLTVLETDYINAVQQEIILATHSRSRGQNAIYAVFFGPVKGRTGWENLRKDDFLNDDVLDDEMLERLPGVNMHVSNYFVQNRYGPFNYAIGNAGGGELCIYGWQRIQSQQRLNLIPPDSGVLAIRLRLCQIGASEQDLLRVMYRYSINGYFLPPFWQPYGRPVGEPVGIGQIGGPLAYPSGLQGDGTVLDGWAGPEPRQGAPVSRATRSSARRYGTAVPQAEPVYPAAQPGYTDPAMQGNLVDPVEGYPQVPGPAVSGQLAPSSKPNVTPGQVQPGSVIDQAPARPVQSDTQRSPFSTPPAMPGTTNYLPSSGAPSAVGEPVRLVPGASSYPAPNQ</sequence>
<name>A0A2W5R3L5_ANCNO</name>
<evidence type="ECO:0000313" key="3">
    <source>
        <dbReference type="Proteomes" id="UP000248887"/>
    </source>
</evidence>
<dbReference type="Pfam" id="PF17038">
    <property type="entry name" value="CBP_BcsN"/>
    <property type="match status" value="1"/>
</dbReference>
<feature type="compositionally biased region" description="Polar residues" evidence="1">
    <location>
        <begin position="363"/>
        <end position="373"/>
    </location>
</feature>
<feature type="compositionally biased region" description="Polar residues" evidence="1">
    <location>
        <begin position="319"/>
        <end position="334"/>
    </location>
</feature>
<evidence type="ECO:0000256" key="1">
    <source>
        <dbReference type="SAM" id="MobiDB-lite"/>
    </source>
</evidence>
<proteinExistence type="predicted"/>
<dbReference type="Proteomes" id="UP000248887">
    <property type="component" value="Unassembled WGS sequence"/>
</dbReference>
<gene>
    <name evidence="2" type="ORF">DI549_05610</name>
</gene>
<protein>
    <recommendedName>
        <fullName evidence="4">Cellulose biosynthesis protein BcsN</fullName>
    </recommendedName>
</protein>
<evidence type="ECO:0000313" key="2">
    <source>
        <dbReference type="EMBL" id="PZQ84216.1"/>
    </source>
</evidence>
<dbReference type="PROSITE" id="PS51257">
    <property type="entry name" value="PROKAR_LIPOPROTEIN"/>
    <property type="match status" value="1"/>
</dbReference>
<reference evidence="2 3" key="1">
    <citation type="submission" date="2017-08" db="EMBL/GenBank/DDBJ databases">
        <title>Infants hospitalized years apart are colonized by the same room-sourced microbial strains.</title>
        <authorList>
            <person name="Brooks B."/>
            <person name="Olm M.R."/>
            <person name="Firek B.A."/>
            <person name="Baker R."/>
            <person name="Thomas B.C."/>
            <person name="Morowitz M.J."/>
            <person name="Banfield J.F."/>
        </authorList>
    </citation>
    <scope>NUCLEOTIDE SEQUENCE [LARGE SCALE GENOMIC DNA]</scope>
    <source>
        <strain evidence="2">S2_005_001_R2_27</strain>
    </source>
</reference>